<evidence type="ECO:0000259" key="1">
    <source>
        <dbReference type="Pfam" id="PF25431"/>
    </source>
</evidence>
<dbReference type="InterPro" id="IPR057456">
    <property type="entry name" value="Znf_C17orf113"/>
</dbReference>
<dbReference type="Proteomes" id="UP001519460">
    <property type="component" value="Unassembled WGS sequence"/>
</dbReference>
<reference evidence="2 3" key="1">
    <citation type="journal article" date="2023" name="Sci. Data">
        <title>Genome assembly of the Korean intertidal mud-creeper Batillaria attramentaria.</title>
        <authorList>
            <person name="Patra A.K."/>
            <person name="Ho P.T."/>
            <person name="Jun S."/>
            <person name="Lee S.J."/>
            <person name="Kim Y."/>
            <person name="Won Y.J."/>
        </authorList>
    </citation>
    <scope>NUCLEOTIDE SEQUENCE [LARGE SCALE GENOMIC DNA]</scope>
    <source>
        <strain evidence="2">Wonlab-2016</strain>
    </source>
</reference>
<dbReference type="EMBL" id="JACVVK020000106">
    <property type="protein sequence ID" value="KAK7492121.1"/>
    <property type="molecule type" value="Genomic_DNA"/>
</dbReference>
<feature type="non-terminal residue" evidence="2">
    <location>
        <position position="112"/>
    </location>
</feature>
<feature type="domain" description="C17orf113 probable zinc finger" evidence="1">
    <location>
        <begin position="65"/>
        <end position="106"/>
    </location>
</feature>
<name>A0ABD0KYF3_9CAEN</name>
<dbReference type="AlphaFoldDB" id="A0ABD0KYF3"/>
<keyword evidence="3" id="KW-1185">Reference proteome</keyword>
<organism evidence="2 3">
    <name type="scientific">Batillaria attramentaria</name>
    <dbReference type="NCBI Taxonomy" id="370345"/>
    <lineage>
        <taxon>Eukaryota</taxon>
        <taxon>Metazoa</taxon>
        <taxon>Spiralia</taxon>
        <taxon>Lophotrochozoa</taxon>
        <taxon>Mollusca</taxon>
        <taxon>Gastropoda</taxon>
        <taxon>Caenogastropoda</taxon>
        <taxon>Sorbeoconcha</taxon>
        <taxon>Cerithioidea</taxon>
        <taxon>Batillariidae</taxon>
        <taxon>Batillaria</taxon>
    </lineage>
</organism>
<dbReference type="Pfam" id="PF25431">
    <property type="entry name" value="zf-C17orf113"/>
    <property type="match status" value="1"/>
</dbReference>
<gene>
    <name evidence="2" type="ORF">BaRGS_00016595</name>
</gene>
<evidence type="ECO:0000313" key="3">
    <source>
        <dbReference type="Proteomes" id="UP001519460"/>
    </source>
</evidence>
<comment type="caution">
    <text evidence="2">The sequence shown here is derived from an EMBL/GenBank/DDBJ whole genome shotgun (WGS) entry which is preliminary data.</text>
</comment>
<evidence type="ECO:0000313" key="2">
    <source>
        <dbReference type="EMBL" id="KAK7492121.1"/>
    </source>
</evidence>
<proteinExistence type="predicted"/>
<sequence length="112" mass="12822">MFLNPQALLTQMTRWRGVVKSFLSVRRHRVALLVPHRMSTKSKDVENKSTKPPARQLVSSWFKVFPWLVYNEKTRTMFCSVCMKDGVAKNSFTRGCGNLRKFALSDPADADA</sequence>
<protein>
    <recommendedName>
        <fullName evidence="1">C17orf113 probable zinc finger domain-containing protein</fullName>
    </recommendedName>
</protein>
<accession>A0ABD0KYF3</accession>